<reference evidence="1" key="1">
    <citation type="submission" date="2021-02" db="EMBL/GenBank/DDBJ databases">
        <authorList>
            <person name="Cremers G."/>
            <person name="Picone N."/>
        </authorList>
    </citation>
    <scope>NUCLEOTIDE SEQUENCE</scope>
    <source>
        <strain evidence="1">PQ17</strain>
    </source>
</reference>
<dbReference type="GO" id="GO:0047330">
    <property type="term" value="F:polyphosphate-glucose phosphotransferase activity"/>
    <property type="evidence" value="ECO:0007669"/>
    <property type="project" value="UniProtKB-EC"/>
</dbReference>
<keyword evidence="1" id="KW-0808">Transferase</keyword>
<evidence type="ECO:0000313" key="2">
    <source>
        <dbReference type="Proteomes" id="UP000663859"/>
    </source>
</evidence>
<proteinExistence type="predicted"/>
<organism evidence="1 2">
    <name type="scientific">Candidatus Methylacidithermus pantelleriae</name>
    <dbReference type="NCBI Taxonomy" id="2744239"/>
    <lineage>
        <taxon>Bacteria</taxon>
        <taxon>Pseudomonadati</taxon>
        <taxon>Verrucomicrobiota</taxon>
        <taxon>Methylacidiphilae</taxon>
        <taxon>Methylacidiphilales</taxon>
        <taxon>Methylacidiphilaceae</taxon>
        <taxon>Candidatus Methylacidithermus</taxon>
    </lineage>
</organism>
<keyword evidence="2" id="KW-1185">Reference proteome</keyword>
<gene>
    <name evidence="1" type="ORF">MPNT_40055</name>
</gene>
<name>A0A8J2BKS3_9BACT</name>
<dbReference type="InterPro" id="IPR043129">
    <property type="entry name" value="ATPase_NBD"/>
</dbReference>
<protein>
    <submittedName>
        <fullName evidence="1">Polyphosphate glucokinase</fullName>
        <ecNumber evidence="1">2.7.1.63</ecNumber>
    </submittedName>
</protein>
<dbReference type="Gene3D" id="3.30.420.40">
    <property type="match status" value="2"/>
</dbReference>
<dbReference type="Proteomes" id="UP000663859">
    <property type="component" value="Unassembled WGS sequence"/>
</dbReference>
<accession>A0A8J2BKS3</accession>
<evidence type="ECO:0000313" key="1">
    <source>
        <dbReference type="EMBL" id="CAF0700853.1"/>
    </source>
</evidence>
<dbReference type="EMBL" id="CAJNOB010000034">
    <property type="protein sequence ID" value="CAF0700853.1"/>
    <property type="molecule type" value="Genomic_DNA"/>
</dbReference>
<dbReference type="SUPFAM" id="SSF53067">
    <property type="entry name" value="Actin-like ATPase domain"/>
    <property type="match status" value="1"/>
</dbReference>
<dbReference type="EC" id="2.7.1.63" evidence="1"/>
<dbReference type="AlphaFoldDB" id="A0A8J2BKS3"/>
<dbReference type="RefSeq" id="WP_214096406.1">
    <property type="nucleotide sequence ID" value="NZ_CAJNOB010000034.1"/>
</dbReference>
<sequence>MPRTSQACRRSPALGTGIALQIIQPGPSVAESQILTVDIGGSHVKLWKFNQRKPVKIPSGPQFTPQDLAHELPKWLSGWNYSVASVGFPSPVKEGQPVKDPKNLGPGWKKLDFGKLLGCPTRVVNDALLQALGCYRGGRMLFLGLGTGLGSALILDRILLPLELSELPYKKKGKTLEDYLGNAGRLRLGIKRWSKHLWEVIARLQAAFLVDYVVLGGGNAKRLVSTPPGVIRETNRAALQGGIRLWKESWVLA</sequence>
<comment type="caution">
    <text evidence="1">The sequence shown here is derived from an EMBL/GenBank/DDBJ whole genome shotgun (WGS) entry which is preliminary data.</text>
</comment>